<dbReference type="AlphaFoldDB" id="A0A8X7ZXD0"/>
<reference evidence="1" key="1">
    <citation type="journal article" date="2020" name="bioRxiv">
        <title>Hybrid origin of Populus tomentosa Carr. identified through genome sequencing and phylogenomic analysis.</title>
        <authorList>
            <person name="An X."/>
            <person name="Gao K."/>
            <person name="Chen Z."/>
            <person name="Li J."/>
            <person name="Yang X."/>
            <person name="Yang X."/>
            <person name="Zhou J."/>
            <person name="Guo T."/>
            <person name="Zhao T."/>
            <person name="Huang S."/>
            <person name="Miao D."/>
            <person name="Khan W.U."/>
            <person name="Rao P."/>
            <person name="Ye M."/>
            <person name="Lei B."/>
            <person name="Liao W."/>
            <person name="Wang J."/>
            <person name="Ji L."/>
            <person name="Li Y."/>
            <person name="Guo B."/>
            <person name="Mustafa N.S."/>
            <person name="Li S."/>
            <person name="Yun Q."/>
            <person name="Keller S.R."/>
            <person name="Mao J."/>
            <person name="Zhang R."/>
            <person name="Strauss S.H."/>
        </authorList>
    </citation>
    <scope>NUCLEOTIDE SEQUENCE</scope>
    <source>
        <strain evidence="1">GM15</strain>
        <tissue evidence="1">Leaf</tissue>
    </source>
</reference>
<name>A0A8X7ZXD0_POPTO</name>
<keyword evidence="2" id="KW-1185">Reference proteome</keyword>
<comment type="caution">
    <text evidence="1">The sequence shown here is derived from an EMBL/GenBank/DDBJ whole genome shotgun (WGS) entry which is preliminary data.</text>
</comment>
<proteinExistence type="predicted"/>
<dbReference type="OrthoDB" id="1909330at2759"/>
<accession>A0A8X7ZXD0</accession>
<dbReference type="InterPro" id="IPR003340">
    <property type="entry name" value="B3_DNA-bd"/>
</dbReference>
<protein>
    <submittedName>
        <fullName evidence="1">Uncharacterized protein</fullName>
    </submittedName>
</protein>
<evidence type="ECO:0000313" key="2">
    <source>
        <dbReference type="Proteomes" id="UP000886885"/>
    </source>
</evidence>
<organism evidence="1 2">
    <name type="scientific">Populus tomentosa</name>
    <name type="common">Chinese white poplar</name>
    <dbReference type="NCBI Taxonomy" id="118781"/>
    <lineage>
        <taxon>Eukaryota</taxon>
        <taxon>Viridiplantae</taxon>
        <taxon>Streptophyta</taxon>
        <taxon>Embryophyta</taxon>
        <taxon>Tracheophyta</taxon>
        <taxon>Spermatophyta</taxon>
        <taxon>Magnoliopsida</taxon>
        <taxon>eudicotyledons</taxon>
        <taxon>Gunneridae</taxon>
        <taxon>Pentapetalae</taxon>
        <taxon>rosids</taxon>
        <taxon>fabids</taxon>
        <taxon>Malpighiales</taxon>
        <taxon>Salicaceae</taxon>
        <taxon>Saliceae</taxon>
        <taxon>Populus</taxon>
    </lineage>
</organism>
<sequence length="229" mass="26176">MYPVPFPAVCCFFEVLGLFKAICGLKCQIRLTDFNYKPDLMLNRKSKNFVEILKQVLYDKSGESREPRSRKRKKDTFSVFYDSTETKSPAMELAEEIRANLEEAYPSFAKTLVRSNVTVGFWMHLPMRFCKMHLPKNDTTVFLENEKPDEKDVQGGKKAKHLELLPAGHLEENIQENGLIVVDNNKGYAASQSENESEDRASETWESSNFPDPLLILIILKALIISAFS</sequence>
<gene>
    <name evidence="1" type="ORF">POTOM_017580</name>
</gene>
<dbReference type="EMBL" id="JAAWWB010000008">
    <property type="protein sequence ID" value="KAG6777749.1"/>
    <property type="molecule type" value="Genomic_DNA"/>
</dbReference>
<dbReference type="Proteomes" id="UP000886885">
    <property type="component" value="Chromosome 4D"/>
</dbReference>
<dbReference type="CDD" id="cd10017">
    <property type="entry name" value="B3_DNA"/>
    <property type="match status" value="1"/>
</dbReference>
<dbReference type="GO" id="GO:0003677">
    <property type="term" value="F:DNA binding"/>
    <property type="evidence" value="ECO:0007669"/>
    <property type="project" value="InterPro"/>
</dbReference>
<evidence type="ECO:0000313" key="1">
    <source>
        <dbReference type="EMBL" id="KAG6777749.1"/>
    </source>
</evidence>